<organism evidence="2 3">
    <name type="scientific">Lepeophtheirus salmonis</name>
    <name type="common">Salmon louse</name>
    <name type="synonym">Caligus salmonis</name>
    <dbReference type="NCBI Taxonomy" id="72036"/>
    <lineage>
        <taxon>Eukaryota</taxon>
        <taxon>Metazoa</taxon>
        <taxon>Ecdysozoa</taxon>
        <taxon>Arthropoda</taxon>
        <taxon>Crustacea</taxon>
        <taxon>Multicrustacea</taxon>
        <taxon>Hexanauplia</taxon>
        <taxon>Copepoda</taxon>
        <taxon>Siphonostomatoida</taxon>
        <taxon>Caligidae</taxon>
        <taxon>Lepeophtheirus</taxon>
    </lineage>
</organism>
<proteinExistence type="predicted"/>
<dbReference type="EMBL" id="HG994590">
    <property type="protein sequence ID" value="CAF2813613.1"/>
    <property type="molecule type" value="Genomic_DNA"/>
</dbReference>
<dbReference type="Proteomes" id="UP000675881">
    <property type="component" value="Chromosome 11"/>
</dbReference>
<protein>
    <submittedName>
        <fullName evidence="2">(salmon louse) hypothetical protein</fullName>
    </submittedName>
</protein>
<sequence>MTIEDKRYSNATTITSSEADYDDDGYFASVVTVQHSQNSNKGTQDLEWKKVTWPSESEGLQHLQSHTSTVEGHETHHKVLHSNDFITKEKSKKGFEMEEKAFGWIHQVAETSHHLVSDAEMELQKRAFDVKHANDRSRSRTKSNFITNRARSFERAHIAGSNEALPPPLRRRSPSLRRNDEIWISRPESRSGEEEQMKNRHRWNSVGRLNTSAWENRIRCESPAPHPPPIERYLRRRRLTGEEMTPPPRSAGRVPNQWVIKGCKVTEWIRKSHDCLIQNEQNHQSYYETQESSTQSSQTTQHDVHNNESEAIRFRQEQLRHMEEEKNTVKKRKFAVKETNLDGGSWK</sequence>
<gene>
    <name evidence="2" type="ORF">LSAA_3422</name>
</gene>
<name>A0A7R8CLM4_LEPSM</name>
<feature type="compositionally biased region" description="Basic and acidic residues" evidence="1">
    <location>
        <begin position="302"/>
        <end position="328"/>
    </location>
</feature>
<feature type="region of interest" description="Disordered" evidence="1">
    <location>
        <begin position="286"/>
        <end position="347"/>
    </location>
</feature>
<dbReference type="AlphaFoldDB" id="A0A7R8CLM4"/>
<reference evidence="2" key="1">
    <citation type="submission" date="2021-02" db="EMBL/GenBank/DDBJ databases">
        <authorList>
            <person name="Bekaert M."/>
        </authorList>
    </citation>
    <scope>NUCLEOTIDE SEQUENCE</scope>
    <source>
        <strain evidence="2">IoA-00</strain>
    </source>
</reference>
<evidence type="ECO:0000313" key="3">
    <source>
        <dbReference type="Proteomes" id="UP000675881"/>
    </source>
</evidence>
<feature type="compositionally biased region" description="Low complexity" evidence="1">
    <location>
        <begin position="286"/>
        <end position="301"/>
    </location>
</feature>
<evidence type="ECO:0000313" key="2">
    <source>
        <dbReference type="EMBL" id="CAF2813613.1"/>
    </source>
</evidence>
<accession>A0A7R8CLM4</accession>
<evidence type="ECO:0000256" key="1">
    <source>
        <dbReference type="SAM" id="MobiDB-lite"/>
    </source>
</evidence>
<dbReference type="OrthoDB" id="10625022at2759"/>
<keyword evidence="3" id="KW-1185">Reference proteome</keyword>